<dbReference type="RefSeq" id="WP_254291254.1">
    <property type="nucleotide sequence ID" value="NZ_JAMLDX010000001.1"/>
</dbReference>
<dbReference type="EMBL" id="JAMLDX010000001">
    <property type="protein sequence ID" value="MCP3729276.1"/>
    <property type="molecule type" value="Genomic_DNA"/>
</dbReference>
<protein>
    <submittedName>
        <fullName evidence="1">Uncharacterized protein</fullName>
    </submittedName>
</protein>
<evidence type="ECO:0000313" key="1">
    <source>
        <dbReference type="EMBL" id="MCP3729276.1"/>
    </source>
</evidence>
<keyword evidence="2" id="KW-1185">Reference proteome</keyword>
<reference evidence="1" key="1">
    <citation type="submission" date="2022-05" db="EMBL/GenBank/DDBJ databases">
        <title>Sphingomonas sp. strain MG17 Genome sequencing and assembly.</title>
        <authorList>
            <person name="Kim I."/>
        </authorList>
    </citation>
    <scope>NUCLEOTIDE SEQUENCE</scope>
    <source>
        <strain evidence="1">MG17</strain>
    </source>
</reference>
<sequence>MPSPRVSLASVADALDRVVPELDELIREARLGTRHPLGIHELEERAQRIAAAIVAPFRAPAVPSVKVTMGKSGGAWV</sequence>
<organism evidence="1 2">
    <name type="scientific">Sphingomonas tagetis</name>
    <dbReference type="NCBI Taxonomy" id="2949092"/>
    <lineage>
        <taxon>Bacteria</taxon>
        <taxon>Pseudomonadati</taxon>
        <taxon>Pseudomonadota</taxon>
        <taxon>Alphaproteobacteria</taxon>
        <taxon>Sphingomonadales</taxon>
        <taxon>Sphingomonadaceae</taxon>
        <taxon>Sphingomonas</taxon>
    </lineage>
</organism>
<proteinExistence type="predicted"/>
<name>A0A9X2HI26_9SPHN</name>
<comment type="caution">
    <text evidence="1">The sequence shown here is derived from an EMBL/GenBank/DDBJ whole genome shotgun (WGS) entry which is preliminary data.</text>
</comment>
<dbReference type="AlphaFoldDB" id="A0A9X2HI26"/>
<accession>A0A9X2HI26</accession>
<gene>
    <name evidence="1" type="ORF">M9978_02445</name>
</gene>
<evidence type="ECO:0000313" key="2">
    <source>
        <dbReference type="Proteomes" id="UP001139451"/>
    </source>
</evidence>
<dbReference type="Proteomes" id="UP001139451">
    <property type="component" value="Unassembled WGS sequence"/>
</dbReference>